<dbReference type="AlphaFoldDB" id="A0AAJ2DAT8"/>
<dbReference type="RefSeq" id="WP_309048171.1">
    <property type="nucleotide sequence ID" value="NZ_JAVIGA010000026.1"/>
</dbReference>
<proteinExistence type="predicted"/>
<dbReference type="EMBL" id="JAVIGA010000026">
    <property type="protein sequence ID" value="MDQ9128738.1"/>
    <property type="molecule type" value="Genomic_DNA"/>
</dbReference>
<sequence>MRIPTGNFGNVMPTAQATRVDVGNVGAPANALQHLATVGIGVAEDQQRRIAQDNQSQLQALTLQLDDFSNGLVNDPDHGLLAQQGTNAEGATKTYTRKYEDFANNLVADLPEEMRTQFQQQAIAKRIQLERTGLTHELGQRRQVEQGNFESTITNSSTRAQGYWGDNVSYQLEVGSAQQQIAEYGKAHGWTPEQVTEKQNDYLKTTAFNTAQNIAVSRPDEFVRMAGEPSDVGGSVRYSGQSQYGGTPGQTKGMKAAGNIDLLNRPSVKNEDGSISTVRTISIGTDDGEVLIPTVSDDGKMLSDDEAIALYENTGKNLGVFETPEDATAYAEQLHNDQEKLYANPGKGQALGIRNNNPGNIVRTDNAWDGEMKGEGRFASFATPEHGLRALCKNLLAYNKRGYTTVGQIINRWAPPKENNTAAYTAAVSKALGVPADKPLDLTDINTLTALCASITHHENGSNPYSKEQITTGAMAALGLTSLPQPEGAKLRAAGATTAVTQLDPVQLARLRSMAQGQLNQQQREFRVGFEGELKDFNTAALQGKDYPRHFTADEFTRAYGYNDGQKEYANYLDTKQLSGDISTVQQLSPAGQQALLNAREPSPGEGFTDASKRFETLQKAVAYVNKARAADPIQYATEQRQVDPVDMQSPDSFRSSLSARATSTPDLARHYGTPLTIFSKSEAAQIGEMLRSAPASQSVAYLDAMRQGLGTGAQYSTALQQVSSYAPSSAVAGAIMGKSGNVVGNSGWFSDTMVNPDDAAKTIIEGANARAGITSKVNGVVNKTNGIGMPKDTDLRPDFDSTVGNAFAGDAIGAAQAYEVAKDYYAGLMVRKGTFSGEYDKDAWTQAINVATGGVYDYNGQGDVLLPWGMSESQFDNSVNMAWKEQVVNAGIKAPPGQYGLQSYGDSQYLIKLGSGYLTGNDGNPVVLRLNAERVRFGQGGVPE</sequence>
<accession>A0AAJ2DAT8</accession>
<feature type="region of interest" description="Disordered" evidence="1">
    <location>
        <begin position="231"/>
        <end position="252"/>
    </location>
</feature>
<organism evidence="2 3">
    <name type="scientific">Serratia fonticola</name>
    <dbReference type="NCBI Taxonomy" id="47917"/>
    <lineage>
        <taxon>Bacteria</taxon>
        <taxon>Pseudomonadati</taxon>
        <taxon>Pseudomonadota</taxon>
        <taxon>Gammaproteobacteria</taxon>
        <taxon>Enterobacterales</taxon>
        <taxon>Yersiniaceae</taxon>
        <taxon>Serratia</taxon>
    </lineage>
</organism>
<comment type="caution">
    <text evidence="2">The sequence shown here is derived from an EMBL/GenBank/DDBJ whole genome shotgun (WGS) entry which is preliminary data.</text>
</comment>
<dbReference type="Proteomes" id="UP001224622">
    <property type="component" value="Unassembled WGS sequence"/>
</dbReference>
<evidence type="ECO:0000313" key="3">
    <source>
        <dbReference type="Proteomes" id="UP001224622"/>
    </source>
</evidence>
<evidence type="ECO:0000313" key="2">
    <source>
        <dbReference type="EMBL" id="MDQ9128738.1"/>
    </source>
</evidence>
<name>A0AAJ2DAT8_SERFO</name>
<reference evidence="2" key="1">
    <citation type="submission" date="2023-08" db="EMBL/GenBank/DDBJ databases">
        <title>The Comparative Genomic Analysis of Yersiniaceae from Polar Regions.</title>
        <authorList>
            <person name="Goncharov A."/>
            <person name="Aslanov B."/>
            <person name="Kolodzhieva V."/>
            <person name="Azarov D."/>
            <person name="Mochov A."/>
            <person name="Lebedeva E."/>
        </authorList>
    </citation>
    <scope>NUCLEOTIDE SEQUENCE</scope>
    <source>
        <strain evidence="2">Vf</strain>
    </source>
</reference>
<gene>
    <name evidence="2" type="ORF">RDT67_20170</name>
</gene>
<evidence type="ECO:0000256" key="1">
    <source>
        <dbReference type="SAM" id="MobiDB-lite"/>
    </source>
</evidence>
<protein>
    <submittedName>
        <fullName evidence="2">Uncharacterized protein</fullName>
    </submittedName>
</protein>